<dbReference type="InterPro" id="IPR036465">
    <property type="entry name" value="vWFA_dom_sf"/>
</dbReference>
<evidence type="ECO:0000313" key="5">
    <source>
        <dbReference type="Proteomes" id="UP000789396"/>
    </source>
</evidence>
<dbReference type="GO" id="GO:0005544">
    <property type="term" value="F:calcium-dependent phospholipid binding"/>
    <property type="evidence" value="ECO:0007669"/>
    <property type="project" value="InterPro"/>
</dbReference>
<gene>
    <name evidence="4" type="ORF">RFULGI_LOCUS8097</name>
</gene>
<dbReference type="AlphaFoldDB" id="A0A9N9DNH7"/>
<feature type="domain" description="VWFA" evidence="3">
    <location>
        <begin position="273"/>
        <end position="488"/>
    </location>
</feature>
<dbReference type="GO" id="GO:0005886">
    <property type="term" value="C:plasma membrane"/>
    <property type="evidence" value="ECO:0007669"/>
    <property type="project" value="TreeGrafter"/>
</dbReference>
<dbReference type="InterPro" id="IPR002035">
    <property type="entry name" value="VWF_A"/>
</dbReference>
<dbReference type="Pfam" id="PF00168">
    <property type="entry name" value="C2"/>
    <property type="match status" value="1"/>
</dbReference>
<feature type="domain" description="C2" evidence="2">
    <location>
        <begin position="1"/>
        <end position="114"/>
    </location>
</feature>
<organism evidence="4 5">
    <name type="scientific">Racocetra fulgida</name>
    <dbReference type="NCBI Taxonomy" id="60492"/>
    <lineage>
        <taxon>Eukaryota</taxon>
        <taxon>Fungi</taxon>
        <taxon>Fungi incertae sedis</taxon>
        <taxon>Mucoromycota</taxon>
        <taxon>Glomeromycotina</taxon>
        <taxon>Glomeromycetes</taxon>
        <taxon>Diversisporales</taxon>
        <taxon>Gigasporaceae</taxon>
        <taxon>Racocetra</taxon>
    </lineage>
</organism>
<dbReference type="PANTHER" id="PTHR10857">
    <property type="entry name" value="COPINE"/>
    <property type="match status" value="1"/>
</dbReference>
<dbReference type="SMART" id="SM00239">
    <property type="entry name" value="C2"/>
    <property type="match status" value="1"/>
</dbReference>
<dbReference type="SMART" id="SM00327">
    <property type="entry name" value="VWA"/>
    <property type="match status" value="1"/>
</dbReference>
<comment type="similarity">
    <text evidence="1">Belongs to the copine family.</text>
</comment>
<evidence type="ECO:0000256" key="1">
    <source>
        <dbReference type="ARBA" id="ARBA00009048"/>
    </source>
</evidence>
<dbReference type="InterPro" id="IPR000008">
    <property type="entry name" value="C2_dom"/>
</dbReference>
<dbReference type="Gene3D" id="3.40.50.410">
    <property type="entry name" value="von Willebrand factor, type A domain"/>
    <property type="match status" value="1"/>
</dbReference>
<dbReference type="InterPro" id="IPR035892">
    <property type="entry name" value="C2_domain_sf"/>
</dbReference>
<name>A0A9N9DNH7_9GLOM</name>
<dbReference type="SUPFAM" id="SSF49562">
    <property type="entry name" value="C2 domain (Calcium/lipid-binding domain, CaLB)"/>
    <property type="match status" value="1"/>
</dbReference>
<dbReference type="OrthoDB" id="5855668at2759"/>
<accession>A0A9N9DNH7</accession>
<dbReference type="Pfam" id="PF07002">
    <property type="entry name" value="Copine"/>
    <property type="match status" value="1"/>
</dbReference>
<protein>
    <submittedName>
        <fullName evidence="4">11676_t:CDS:1</fullName>
    </submittedName>
</protein>
<dbReference type="PANTHER" id="PTHR10857:SF106">
    <property type="entry name" value="C2 DOMAIN-CONTAINING PROTEIN"/>
    <property type="match status" value="1"/>
</dbReference>
<comment type="caution">
    <text evidence="4">The sequence shown here is derived from an EMBL/GenBank/DDBJ whole genome shotgun (WGS) entry which is preliminary data.</text>
</comment>
<dbReference type="PROSITE" id="PS50234">
    <property type="entry name" value="VWFA"/>
    <property type="match status" value="1"/>
</dbReference>
<dbReference type="InterPro" id="IPR010734">
    <property type="entry name" value="Copine_C"/>
</dbReference>
<proteinExistence type="inferred from homology"/>
<keyword evidence="5" id="KW-1185">Reference proteome</keyword>
<evidence type="ECO:0000259" key="2">
    <source>
        <dbReference type="PROSITE" id="PS50004"/>
    </source>
</evidence>
<dbReference type="SUPFAM" id="SSF53300">
    <property type="entry name" value="vWA-like"/>
    <property type="match status" value="1"/>
</dbReference>
<dbReference type="GO" id="GO:0071277">
    <property type="term" value="P:cellular response to calcium ion"/>
    <property type="evidence" value="ECO:0007669"/>
    <property type="project" value="TreeGrafter"/>
</dbReference>
<evidence type="ECO:0000259" key="3">
    <source>
        <dbReference type="PROSITE" id="PS50234"/>
    </source>
</evidence>
<dbReference type="CDD" id="cd04048">
    <property type="entry name" value="C2A_Copine"/>
    <property type="match status" value="1"/>
</dbReference>
<dbReference type="PROSITE" id="PS50004">
    <property type="entry name" value="C2"/>
    <property type="match status" value="1"/>
</dbReference>
<dbReference type="Gene3D" id="2.60.40.150">
    <property type="entry name" value="C2 domain"/>
    <property type="match status" value="1"/>
</dbReference>
<evidence type="ECO:0000313" key="4">
    <source>
        <dbReference type="EMBL" id="CAG8641442.1"/>
    </source>
</evidence>
<sequence>MSVVELRIAIKNIPTLDILSQSDPQVFLFLQKSYGIWDKYPHCKTEIVKNNNNPKFATPLILDYHFEELQRIKLIVVDVDKFDNPQWQAQEFVGEFITDIGSILGRQRGIMQGNLTRRVGEKRGEIIIAAREVGNENSRKYKFHISGYNIPISSFITKKKTYYEIIRITGENEFSVYRSISSSSKNPEWAPMWLSENDLWNNVNDSDKIGFKYFRSERKNPKLLCNKIWSIDDFIKNAGSLQRIILEKHGEIRLSYKKETTFLDYIEGGLEIQLSIAVDFTASNFDRGIDLHGLKSKNSVYERAMHLVGTILEKYDSDGHIPVYGFGGEFYGNSTVSHNFLLKSDGSSHATGISRTIDIYKHCLQNVNLSGPTNFSPIIQTISNNLKELVSMQKNVYAILLIITDGIISDLHNTIETIMKATIYPLSIVIVGVGNANFSNMKLLADELLSRKWDVNLRPRDIVHFVRMNDFIRDKINVDLPKAVLKEIPDQIMEYMKIHNIKPKSLKKSDLYNELFSSSPPPYTSENNSQ</sequence>
<reference evidence="4" key="1">
    <citation type="submission" date="2021-06" db="EMBL/GenBank/DDBJ databases">
        <authorList>
            <person name="Kallberg Y."/>
            <person name="Tangrot J."/>
            <person name="Rosling A."/>
        </authorList>
    </citation>
    <scope>NUCLEOTIDE SEQUENCE</scope>
    <source>
        <strain evidence="4">IN212</strain>
    </source>
</reference>
<dbReference type="Proteomes" id="UP000789396">
    <property type="component" value="Unassembled WGS sequence"/>
</dbReference>
<dbReference type="EMBL" id="CAJVPZ010012618">
    <property type="protein sequence ID" value="CAG8641442.1"/>
    <property type="molecule type" value="Genomic_DNA"/>
</dbReference>
<dbReference type="InterPro" id="IPR045052">
    <property type="entry name" value="Copine"/>
</dbReference>